<feature type="region of interest" description="Disordered" evidence="1">
    <location>
        <begin position="24"/>
        <end position="46"/>
    </location>
</feature>
<gene>
    <name evidence="3" type="ORF">POBO1169_LOCUS15988</name>
</gene>
<proteinExistence type="predicted"/>
<evidence type="ECO:0000256" key="1">
    <source>
        <dbReference type="SAM" id="MobiDB-lite"/>
    </source>
</evidence>
<dbReference type="GO" id="GO:0008757">
    <property type="term" value="F:S-adenosylmethionine-dependent methyltransferase activity"/>
    <property type="evidence" value="ECO:0007669"/>
    <property type="project" value="InterPro"/>
</dbReference>
<evidence type="ECO:0000313" key="3">
    <source>
        <dbReference type="EMBL" id="CAD8682593.1"/>
    </source>
</evidence>
<dbReference type="InterPro" id="IPR052356">
    <property type="entry name" value="Thiol_S-MT"/>
</dbReference>
<accession>A0A7S0RN06</accession>
<dbReference type="CDD" id="cd02440">
    <property type="entry name" value="AdoMet_MTases"/>
    <property type="match status" value="1"/>
</dbReference>
<feature type="region of interest" description="Disordered" evidence="1">
    <location>
        <begin position="297"/>
        <end position="336"/>
    </location>
</feature>
<dbReference type="InterPro" id="IPR013216">
    <property type="entry name" value="Methyltransf_11"/>
</dbReference>
<evidence type="ECO:0000259" key="2">
    <source>
        <dbReference type="Pfam" id="PF08241"/>
    </source>
</evidence>
<name>A0A7S0RN06_9CHLO</name>
<dbReference type="EMBL" id="HBFA01031793">
    <property type="protein sequence ID" value="CAD8682593.1"/>
    <property type="molecule type" value="Transcribed_RNA"/>
</dbReference>
<dbReference type="AlphaFoldDB" id="A0A7S0RN06"/>
<feature type="compositionally biased region" description="Low complexity" evidence="1">
    <location>
        <begin position="327"/>
        <end position="336"/>
    </location>
</feature>
<dbReference type="PANTHER" id="PTHR45036:SF1">
    <property type="entry name" value="METHYLTRANSFERASE LIKE 7A"/>
    <property type="match status" value="1"/>
</dbReference>
<dbReference type="Gene3D" id="3.40.50.150">
    <property type="entry name" value="Vaccinia Virus protein VP39"/>
    <property type="match status" value="1"/>
</dbReference>
<dbReference type="SUPFAM" id="SSF53335">
    <property type="entry name" value="S-adenosyl-L-methionine-dependent methyltransferases"/>
    <property type="match status" value="1"/>
</dbReference>
<dbReference type="InterPro" id="IPR029063">
    <property type="entry name" value="SAM-dependent_MTases_sf"/>
</dbReference>
<sequence length="336" mass="35624">MKSMLQKTYLVTAVDPGFRSSGLGLPRAIHTPPTQPRSTITSKARTGSDHLTRIKSCARQFQVADREAFHPLPSRSRSSKRAVAPTRAVVAPFGDLAEGVADLGAAPIIGLAVLGVSALVYRAVIYSKVQYITASLLGNRTPRGGARVLEIGVAGGKNLYYYPKDVAEVVGVDPASNEELLMRSAAAAGVYMDYRKGHAEQLDLASNSMDCAVSTITLSTIPLATRALAIKEISRVLKPGAPFLYVEELKGDGSQTLELIKGNAEFTGVEYDQGWANGMEPHAIGVAVKRGMTSGARAAGAAAEDAADELEDKLRGTGRRGKKQKGGRQSQRAKGF</sequence>
<feature type="domain" description="Methyltransferase type 11" evidence="2">
    <location>
        <begin position="149"/>
        <end position="242"/>
    </location>
</feature>
<dbReference type="PANTHER" id="PTHR45036">
    <property type="entry name" value="METHYLTRANSFERASE LIKE 7B"/>
    <property type="match status" value="1"/>
</dbReference>
<protein>
    <recommendedName>
        <fullName evidence="2">Methyltransferase type 11 domain-containing protein</fullName>
    </recommendedName>
</protein>
<reference evidence="3" key="1">
    <citation type="submission" date="2021-01" db="EMBL/GenBank/DDBJ databases">
        <authorList>
            <person name="Corre E."/>
            <person name="Pelletier E."/>
            <person name="Niang G."/>
            <person name="Scheremetjew M."/>
            <person name="Finn R."/>
            <person name="Kale V."/>
            <person name="Holt S."/>
            <person name="Cochrane G."/>
            <person name="Meng A."/>
            <person name="Brown T."/>
            <person name="Cohen L."/>
        </authorList>
    </citation>
    <scope>NUCLEOTIDE SEQUENCE</scope>
    <source>
        <strain evidence="3">CCMP722</strain>
    </source>
</reference>
<dbReference type="Pfam" id="PF08241">
    <property type="entry name" value="Methyltransf_11"/>
    <property type="match status" value="1"/>
</dbReference>
<feature type="compositionally biased region" description="Basic residues" evidence="1">
    <location>
        <begin position="316"/>
        <end position="326"/>
    </location>
</feature>
<organism evidence="3">
    <name type="scientific">Pyramimonas obovata</name>
    <dbReference type="NCBI Taxonomy" id="1411642"/>
    <lineage>
        <taxon>Eukaryota</taxon>
        <taxon>Viridiplantae</taxon>
        <taxon>Chlorophyta</taxon>
        <taxon>Pyramimonadophyceae</taxon>
        <taxon>Pyramimonadales</taxon>
        <taxon>Pyramimonadaceae</taxon>
        <taxon>Pyramimonas</taxon>
        <taxon>Pyramimonas incertae sedis</taxon>
    </lineage>
</organism>
<feature type="compositionally biased region" description="Polar residues" evidence="1">
    <location>
        <begin position="36"/>
        <end position="45"/>
    </location>
</feature>